<accession>A0A0A9Z9L2</accession>
<evidence type="ECO:0000256" key="1">
    <source>
        <dbReference type="SAM" id="MobiDB-lite"/>
    </source>
</evidence>
<feature type="non-terminal residue" evidence="2">
    <location>
        <position position="1"/>
    </location>
</feature>
<dbReference type="EMBL" id="GBHO01005099">
    <property type="protein sequence ID" value="JAG38505.1"/>
    <property type="molecule type" value="Transcribed_RNA"/>
</dbReference>
<feature type="region of interest" description="Disordered" evidence="1">
    <location>
        <begin position="1"/>
        <end position="38"/>
    </location>
</feature>
<feature type="non-terminal residue" evidence="2">
    <location>
        <position position="265"/>
    </location>
</feature>
<feature type="region of interest" description="Disordered" evidence="1">
    <location>
        <begin position="204"/>
        <end position="265"/>
    </location>
</feature>
<evidence type="ECO:0000313" key="2">
    <source>
        <dbReference type="EMBL" id="JAG38505.1"/>
    </source>
</evidence>
<reference evidence="2" key="2">
    <citation type="submission" date="2014-07" db="EMBL/GenBank/DDBJ databases">
        <authorList>
            <person name="Hull J."/>
        </authorList>
    </citation>
    <scope>NUCLEOTIDE SEQUENCE</scope>
</reference>
<reference evidence="2" key="1">
    <citation type="journal article" date="2014" name="PLoS ONE">
        <title>Transcriptome-Based Identification of ABC Transporters in the Western Tarnished Plant Bug Lygus hesperus.</title>
        <authorList>
            <person name="Hull J.J."/>
            <person name="Chaney K."/>
            <person name="Geib S.M."/>
            <person name="Fabrick J.A."/>
            <person name="Brent C.S."/>
            <person name="Walsh D."/>
            <person name="Lavine L.C."/>
        </authorList>
    </citation>
    <scope>NUCLEOTIDE SEQUENCE</scope>
</reference>
<name>A0A0A9Z9L2_LYGHE</name>
<dbReference type="AlphaFoldDB" id="A0A0A9Z9L2"/>
<proteinExistence type="predicted"/>
<organism evidence="2">
    <name type="scientific">Lygus hesperus</name>
    <name type="common">Western plant bug</name>
    <dbReference type="NCBI Taxonomy" id="30085"/>
    <lineage>
        <taxon>Eukaryota</taxon>
        <taxon>Metazoa</taxon>
        <taxon>Ecdysozoa</taxon>
        <taxon>Arthropoda</taxon>
        <taxon>Hexapoda</taxon>
        <taxon>Insecta</taxon>
        <taxon>Pterygota</taxon>
        <taxon>Neoptera</taxon>
        <taxon>Paraneoptera</taxon>
        <taxon>Hemiptera</taxon>
        <taxon>Heteroptera</taxon>
        <taxon>Panheteroptera</taxon>
        <taxon>Cimicomorpha</taxon>
        <taxon>Miridae</taxon>
        <taxon>Mirini</taxon>
        <taxon>Lygus</taxon>
    </lineage>
</organism>
<sequence>RNPNYLDPGYEIIKNPSDSGTLDSSQQQYPIKPGYPMNPERSISISTTTPIQAIELLDMRNIINPKDVNGNYSNPKNPSSQNYLNPRYGIPPYLSSFGTLDSIPQEDPINPGYPATSEKSLDPRRRLDIPEYVSQKYANPNYGHPSNLNYLNPKYGFSQNPYGSGTLDSFPQYPIKYGYLINPETSLTMSTAKLIDPSGRLEIPNDINPDVLNGKYTNSKNPGDPYYLNPRDGFPQYHSSSGKLDTNPQQDPIKLGDSIIPEKSI</sequence>
<gene>
    <name evidence="2" type="primary">purA_5</name>
    <name evidence="2" type="ORF">CM83_34437</name>
</gene>
<feature type="compositionally biased region" description="Polar residues" evidence="1">
    <location>
        <begin position="237"/>
        <end position="250"/>
    </location>
</feature>
<protein>
    <submittedName>
        <fullName evidence="2">Adenylosuccinate synthetase</fullName>
    </submittedName>
</protein>
<feature type="compositionally biased region" description="Polar residues" evidence="1">
    <location>
        <begin position="16"/>
        <end position="29"/>
    </location>
</feature>